<organism evidence="2">
    <name type="scientific">Lygus hesperus</name>
    <name type="common">Western plant bug</name>
    <dbReference type="NCBI Taxonomy" id="30085"/>
    <lineage>
        <taxon>Eukaryota</taxon>
        <taxon>Metazoa</taxon>
        <taxon>Ecdysozoa</taxon>
        <taxon>Arthropoda</taxon>
        <taxon>Hexapoda</taxon>
        <taxon>Insecta</taxon>
        <taxon>Pterygota</taxon>
        <taxon>Neoptera</taxon>
        <taxon>Paraneoptera</taxon>
        <taxon>Hemiptera</taxon>
        <taxon>Heteroptera</taxon>
        <taxon>Panheteroptera</taxon>
        <taxon>Cimicomorpha</taxon>
        <taxon>Miridae</taxon>
        <taxon>Mirini</taxon>
        <taxon>Lygus</taxon>
    </lineage>
</organism>
<evidence type="ECO:0000313" key="2">
    <source>
        <dbReference type="EMBL" id="JAP97913.1"/>
    </source>
</evidence>
<gene>
    <name evidence="2" type="ORF">g.67668</name>
</gene>
<dbReference type="AlphaFoldDB" id="A0A146KMY3"/>
<name>A0A146KMY3_LYGHE</name>
<evidence type="ECO:0000256" key="1">
    <source>
        <dbReference type="SAM" id="MobiDB-lite"/>
    </source>
</evidence>
<reference evidence="2" key="1">
    <citation type="journal article" date="2016" name="Gigascience">
        <title>De novo construction of an expanded transcriptome assembly for the western tarnished plant bug, Lygus hesperus.</title>
        <authorList>
            <person name="Tassone E.E."/>
            <person name="Geib S.M."/>
            <person name="Hall B."/>
            <person name="Fabrick J.A."/>
            <person name="Brent C.S."/>
            <person name="Hull J.J."/>
        </authorList>
    </citation>
    <scope>NUCLEOTIDE SEQUENCE</scope>
</reference>
<sequence length="169" mass="19093">MYNTNTDAKSLNKQVNESETRKHNCATRKSGNVAIVDDVTNSTHRSYSNHKCNHDILDDNNDIITSTIYDTGFAMTRYFAHKHYDEHKEVSDQKDNDKYDIKTKMTDNVQSQLAMSAISEPISTPRPYVKAHMSSSNGSNASAYAYNTIVRQDGSHNPYSPCLLEKSYA</sequence>
<accession>A0A146KMY3</accession>
<feature type="region of interest" description="Disordered" evidence="1">
    <location>
        <begin position="1"/>
        <end position="29"/>
    </location>
</feature>
<feature type="compositionally biased region" description="Polar residues" evidence="1">
    <location>
        <begin position="1"/>
        <end position="15"/>
    </location>
</feature>
<protein>
    <submittedName>
        <fullName evidence="2">Uncharacterized protein</fullName>
    </submittedName>
</protein>
<proteinExistence type="predicted"/>
<dbReference type="EMBL" id="GDHC01020715">
    <property type="protein sequence ID" value="JAP97913.1"/>
    <property type="molecule type" value="Transcribed_RNA"/>
</dbReference>